<feature type="compositionally biased region" description="Basic and acidic residues" evidence="1">
    <location>
        <begin position="19"/>
        <end position="28"/>
    </location>
</feature>
<dbReference type="AlphaFoldDB" id="A0A3B6EB38"/>
<dbReference type="Gramene" id="TraesWEE_scaffold_017612_01G000300.1">
    <property type="protein sequence ID" value="TraesWEE_scaffold_017612_01G000300.1"/>
    <property type="gene ID" value="TraesWEE_scaffold_017612_01G000300"/>
</dbReference>
<evidence type="ECO:0000256" key="2">
    <source>
        <dbReference type="SAM" id="Phobius"/>
    </source>
</evidence>
<dbReference type="Gramene" id="TraesCS3A03G0055500.1">
    <property type="protein sequence ID" value="TraesCS3A03G0055500.1.CDS"/>
    <property type="gene ID" value="TraesCS3A03G0055500"/>
</dbReference>
<dbReference type="EnsemblPlants" id="TraesCS3A02G027600.1">
    <property type="protein sequence ID" value="TraesCS3A02G027600.1"/>
    <property type="gene ID" value="TraesCS3A02G027600"/>
</dbReference>
<proteinExistence type="predicted"/>
<keyword evidence="2" id="KW-1133">Transmembrane helix</keyword>
<dbReference type="Gramene" id="TraesLAC3A03G01257320.1">
    <property type="protein sequence ID" value="TraesLAC3A03G01257320.1"/>
    <property type="gene ID" value="TraesLAC3A03G01257320"/>
</dbReference>
<dbReference type="Gramene" id="TraesROB_scaffold_055615_01G000400.1">
    <property type="protein sequence ID" value="TraesROB_scaffold_055615_01G000400.1"/>
    <property type="gene ID" value="TraesROB_scaffold_055615_01G000400"/>
</dbReference>
<dbReference type="Proteomes" id="UP000019116">
    <property type="component" value="Chromosome 3A"/>
</dbReference>
<protein>
    <submittedName>
        <fullName evidence="3">Uncharacterized protein</fullName>
    </submittedName>
</protein>
<dbReference type="Gramene" id="TraesNOR3A03G01332720.1">
    <property type="protein sequence ID" value="TraesNOR3A03G01332720.1"/>
    <property type="gene ID" value="TraesNOR3A03G01332720"/>
</dbReference>
<keyword evidence="2" id="KW-0812">Transmembrane</keyword>
<evidence type="ECO:0000256" key="1">
    <source>
        <dbReference type="SAM" id="MobiDB-lite"/>
    </source>
</evidence>
<organism evidence="3">
    <name type="scientific">Triticum aestivum</name>
    <name type="common">Wheat</name>
    <dbReference type="NCBI Taxonomy" id="4565"/>
    <lineage>
        <taxon>Eukaryota</taxon>
        <taxon>Viridiplantae</taxon>
        <taxon>Streptophyta</taxon>
        <taxon>Embryophyta</taxon>
        <taxon>Tracheophyta</taxon>
        <taxon>Spermatophyta</taxon>
        <taxon>Magnoliopsida</taxon>
        <taxon>Liliopsida</taxon>
        <taxon>Poales</taxon>
        <taxon>Poaceae</taxon>
        <taxon>BOP clade</taxon>
        <taxon>Pooideae</taxon>
        <taxon>Triticodae</taxon>
        <taxon>Triticeae</taxon>
        <taxon>Triticinae</taxon>
        <taxon>Triticum</taxon>
    </lineage>
</organism>
<dbReference type="Gramene" id="TraesCS3A02G027600.1">
    <property type="protein sequence ID" value="TraesCS3A02G027600.1"/>
    <property type="gene ID" value="TraesCS3A02G027600"/>
</dbReference>
<dbReference type="SMR" id="A0A3B6EB38"/>
<dbReference type="Gramene" id="TraesARI3A03G01332910.1">
    <property type="protein sequence ID" value="TraesARI3A03G01332910.1"/>
    <property type="gene ID" value="TraesARI3A03G01332910"/>
</dbReference>
<reference evidence="3" key="2">
    <citation type="submission" date="2018-10" db="UniProtKB">
        <authorList>
            <consortium name="EnsemblPlants"/>
        </authorList>
    </citation>
    <scope>IDENTIFICATION</scope>
</reference>
<reference evidence="3" key="1">
    <citation type="submission" date="2018-08" db="EMBL/GenBank/DDBJ databases">
        <authorList>
            <person name="Rossello M."/>
        </authorList>
    </citation>
    <scope>NUCLEOTIDE SEQUENCE [LARGE SCALE GENOMIC DNA]</scope>
    <source>
        <strain evidence="3">cv. Chinese Spring</strain>
    </source>
</reference>
<feature type="region of interest" description="Disordered" evidence="1">
    <location>
        <begin position="1"/>
        <end position="34"/>
    </location>
</feature>
<evidence type="ECO:0000313" key="3">
    <source>
        <dbReference type="EnsemblPlants" id="TraesCS3A02G027600.1"/>
    </source>
</evidence>
<keyword evidence="4" id="KW-1185">Reference proteome</keyword>
<sequence>MGGDARSMDAVARPPDPVKGVRERRPTGREAQLQIRVARAEREARKQGRGFGCVWMLWVAAFTAASAAAWLWFGGQVWTPRCHLRATWEGATRNQKMPTVLSTQISKPVFVFPSLKRGGYSHF</sequence>
<dbReference type="Gramene" id="TraesCLE_scaffold_045267_01G000400.1">
    <property type="protein sequence ID" value="TraesCLE_scaffold_045267_01G000400.1"/>
    <property type="gene ID" value="TraesCLE_scaffold_045267_01G000400"/>
</dbReference>
<dbReference type="Gramene" id="TraesCAD_scaffold_018887_01G000300.1">
    <property type="protein sequence ID" value="TraesCAD_scaffold_018887_01G000300.1"/>
    <property type="gene ID" value="TraesCAD_scaffold_018887_01G000300"/>
</dbReference>
<dbReference type="Gramene" id="TraesJUL3A03G01324320.1">
    <property type="protein sequence ID" value="TraesJUL3A03G01324320.1"/>
    <property type="gene ID" value="TraesJUL3A03G01324320"/>
</dbReference>
<dbReference type="Gramene" id="TraesLDM3A03G01315880.1">
    <property type="protein sequence ID" value="TraesLDM3A03G01315880.1"/>
    <property type="gene ID" value="TraesLDM3A03G01315880"/>
</dbReference>
<evidence type="ECO:0000313" key="4">
    <source>
        <dbReference type="Proteomes" id="UP000019116"/>
    </source>
</evidence>
<dbReference type="Gramene" id="TraesSYM3A03G01334070.1">
    <property type="protein sequence ID" value="TraesSYM3A03G01334070.1"/>
    <property type="gene ID" value="TraesSYM3A03G01334070"/>
</dbReference>
<keyword evidence="2" id="KW-0472">Membrane</keyword>
<feature type="transmembrane region" description="Helical" evidence="2">
    <location>
        <begin position="52"/>
        <end position="73"/>
    </location>
</feature>
<accession>A0A3B6EB38</accession>
<name>A0A3B6EB38_WHEAT</name>